<sequence>MFSYIIIICSYKFNVVCFYWITTIYIYINTYIINSCIYK</sequence>
<protein>
    <submittedName>
        <fullName evidence="2">Uncharacterized protein</fullName>
    </submittedName>
</protein>
<name>A0A8S5M6D8_9CAUD</name>
<keyword evidence="1" id="KW-0472">Membrane</keyword>
<reference evidence="2" key="1">
    <citation type="journal article" date="2021" name="Proc. Natl. Acad. Sci. U.S.A.">
        <title>A Catalog of Tens of Thousands of Viruses from Human Metagenomes Reveals Hidden Associations with Chronic Diseases.</title>
        <authorList>
            <person name="Tisza M.J."/>
            <person name="Buck C.B."/>
        </authorList>
    </citation>
    <scope>NUCLEOTIDE SEQUENCE</scope>
    <source>
        <strain evidence="2">CtCL221</strain>
    </source>
</reference>
<accession>A0A8S5M6D8</accession>
<evidence type="ECO:0000313" key="2">
    <source>
        <dbReference type="EMBL" id="DAD77772.1"/>
    </source>
</evidence>
<organism evidence="2">
    <name type="scientific">Myoviridae sp. ctCL221</name>
    <dbReference type="NCBI Taxonomy" id="2826630"/>
    <lineage>
        <taxon>Viruses</taxon>
        <taxon>Duplodnaviria</taxon>
        <taxon>Heunggongvirae</taxon>
        <taxon>Uroviricota</taxon>
        <taxon>Caudoviricetes</taxon>
    </lineage>
</organism>
<feature type="transmembrane region" description="Helical" evidence="1">
    <location>
        <begin position="12"/>
        <end position="33"/>
    </location>
</feature>
<keyword evidence="1" id="KW-0812">Transmembrane</keyword>
<evidence type="ECO:0000256" key="1">
    <source>
        <dbReference type="SAM" id="Phobius"/>
    </source>
</evidence>
<keyword evidence="1" id="KW-1133">Transmembrane helix</keyword>
<proteinExistence type="predicted"/>
<dbReference type="EMBL" id="BK014833">
    <property type="protein sequence ID" value="DAD77772.1"/>
    <property type="molecule type" value="Genomic_DNA"/>
</dbReference>